<evidence type="ECO:0000313" key="1">
    <source>
        <dbReference type="EMBL" id="KKN50425.1"/>
    </source>
</evidence>
<reference evidence="1" key="1">
    <citation type="journal article" date="2015" name="Nature">
        <title>Complex archaea that bridge the gap between prokaryotes and eukaryotes.</title>
        <authorList>
            <person name="Spang A."/>
            <person name="Saw J.H."/>
            <person name="Jorgensen S.L."/>
            <person name="Zaremba-Niedzwiedzka K."/>
            <person name="Martijn J."/>
            <person name="Lind A.E."/>
            <person name="van Eijk R."/>
            <person name="Schleper C."/>
            <person name="Guy L."/>
            <person name="Ettema T.J."/>
        </authorList>
    </citation>
    <scope>NUCLEOTIDE SEQUENCE</scope>
</reference>
<sequence>MKSIKELESQIHKWRSFESVEPFEDDINLLHEAETKLQTLKEVLELIEKCKRYVWSEKSIIECSKDYSLGLIKFEELKQHITEGERT</sequence>
<gene>
    <name evidence="1" type="ORF">LCGC14_0632550</name>
</gene>
<dbReference type="AlphaFoldDB" id="A0A0F9R1E0"/>
<proteinExistence type="predicted"/>
<accession>A0A0F9R1E0</accession>
<name>A0A0F9R1E0_9ZZZZ</name>
<dbReference type="EMBL" id="LAZR01001113">
    <property type="protein sequence ID" value="KKN50425.1"/>
    <property type="molecule type" value="Genomic_DNA"/>
</dbReference>
<comment type="caution">
    <text evidence="1">The sequence shown here is derived from an EMBL/GenBank/DDBJ whole genome shotgun (WGS) entry which is preliminary data.</text>
</comment>
<organism evidence="1">
    <name type="scientific">marine sediment metagenome</name>
    <dbReference type="NCBI Taxonomy" id="412755"/>
    <lineage>
        <taxon>unclassified sequences</taxon>
        <taxon>metagenomes</taxon>
        <taxon>ecological metagenomes</taxon>
    </lineage>
</organism>
<protein>
    <submittedName>
        <fullName evidence="1">Uncharacterized protein</fullName>
    </submittedName>
</protein>